<reference evidence="3" key="1">
    <citation type="submission" date="2017-08" db="EMBL/GenBank/DDBJ databases">
        <authorList>
            <person name="Grouzdev D.S."/>
            <person name="Gaisin V.A."/>
            <person name="Rysina M.S."/>
            <person name="Gorlenko V.M."/>
        </authorList>
    </citation>
    <scope>NUCLEOTIDE SEQUENCE [LARGE SCALE GENOMIC DNA]</scope>
    <source>
        <strain evidence="3">Kir15-3F</strain>
    </source>
</reference>
<dbReference type="InterPro" id="IPR006121">
    <property type="entry name" value="HMA_dom"/>
</dbReference>
<name>A0A2A6RM74_9CHLR</name>
<dbReference type="GO" id="GO:0046872">
    <property type="term" value="F:metal ion binding"/>
    <property type="evidence" value="ECO:0007669"/>
    <property type="project" value="InterPro"/>
</dbReference>
<dbReference type="Gene3D" id="3.30.70.100">
    <property type="match status" value="1"/>
</dbReference>
<proteinExistence type="predicted"/>
<dbReference type="OrthoDB" id="164416at2"/>
<dbReference type="AlphaFoldDB" id="A0A2A6RM74"/>
<dbReference type="Proteomes" id="UP000220527">
    <property type="component" value="Unassembled WGS sequence"/>
</dbReference>
<evidence type="ECO:0000313" key="3">
    <source>
        <dbReference type="Proteomes" id="UP000220527"/>
    </source>
</evidence>
<feature type="domain" description="HMA" evidence="1">
    <location>
        <begin position="2"/>
        <end position="67"/>
    </location>
</feature>
<dbReference type="EMBL" id="NQWI01000018">
    <property type="protein sequence ID" value="PDW03960.1"/>
    <property type="molecule type" value="Genomic_DNA"/>
</dbReference>
<dbReference type="PROSITE" id="PS50846">
    <property type="entry name" value="HMA_2"/>
    <property type="match status" value="1"/>
</dbReference>
<dbReference type="CDD" id="cd00371">
    <property type="entry name" value="HMA"/>
    <property type="match status" value="1"/>
</dbReference>
<keyword evidence="3" id="KW-1185">Reference proteome</keyword>
<comment type="caution">
    <text evidence="2">The sequence shown here is derived from an EMBL/GenBank/DDBJ whole genome shotgun (WGS) entry which is preliminary data.</text>
</comment>
<dbReference type="InterPro" id="IPR036163">
    <property type="entry name" value="HMA_dom_sf"/>
</dbReference>
<protein>
    <recommendedName>
        <fullName evidence="1">HMA domain-containing protein</fullName>
    </recommendedName>
</protein>
<dbReference type="SUPFAM" id="SSF55008">
    <property type="entry name" value="HMA, heavy metal-associated domain"/>
    <property type="match status" value="1"/>
</dbReference>
<sequence>MILEIIRIENMHGERDRQAVLAAVARIPGVQRAHANAATGTLQLERSPTASLAAIVRALEAAGYRVALLA</sequence>
<accession>A0A2A6RM74</accession>
<dbReference type="RefSeq" id="WP_097643240.1">
    <property type="nucleotide sequence ID" value="NZ_NQWI01000018.1"/>
</dbReference>
<evidence type="ECO:0000259" key="1">
    <source>
        <dbReference type="PROSITE" id="PS50846"/>
    </source>
</evidence>
<gene>
    <name evidence="2" type="ORF">CJ255_06290</name>
</gene>
<dbReference type="Pfam" id="PF00403">
    <property type="entry name" value="HMA"/>
    <property type="match status" value="1"/>
</dbReference>
<organism evidence="2 3">
    <name type="scientific">Candidatus Viridilinea mediisalina</name>
    <dbReference type="NCBI Taxonomy" id="2024553"/>
    <lineage>
        <taxon>Bacteria</taxon>
        <taxon>Bacillati</taxon>
        <taxon>Chloroflexota</taxon>
        <taxon>Chloroflexia</taxon>
        <taxon>Chloroflexales</taxon>
        <taxon>Chloroflexineae</taxon>
        <taxon>Oscillochloridaceae</taxon>
        <taxon>Candidatus Viridilinea</taxon>
    </lineage>
</organism>
<evidence type="ECO:0000313" key="2">
    <source>
        <dbReference type="EMBL" id="PDW03960.1"/>
    </source>
</evidence>